<dbReference type="SUPFAM" id="SSF81383">
    <property type="entry name" value="F-box domain"/>
    <property type="match status" value="1"/>
</dbReference>
<proteinExistence type="predicted"/>
<dbReference type="InterPro" id="IPR015915">
    <property type="entry name" value="Kelch-typ_b-propeller"/>
</dbReference>
<reference evidence="3 4" key="1">
    <citation type="submission" date="2024-09" db="EMBL/GenBank/DDBJ databases">
        <title>Chromosome-scale assembly of Riccia sorocarpa.</title>
        <authorList>
            <person name="Paukszto L."/>
        </authorList>
    </citation>
    <scope>NUCLEOTIDE SEQUENCE [LARGE SCALE GENOMIC DNA]</scope>
    <source>
        <strain evidence="3">LP-2024</strain>
        <tissue evidence="3">Aerial parts of the thallus</tissue>
    </source>
</reference>
<evidence type="ECO:0000313" key="3">
    <source>
        <dbReference type="EMBL" id="KAL3685862.1"/>
    </source>
</evidence>
<gene>
    <name evidence="3" type="ORF">R1sor_003884</name>
</gene>
<dbReference type="InterPro" id="IPR036047">
    <property type="entry name" value="F-box-like_dom_sf"/>
</dbReference>
<dbReference type="SUPFAM" id="SSF117281">
    <property type="entry name" value="Kelch motif"/>
    <property type="match status" value="1"/>
</dbReference>
<dbReference type="Proteomes" id="UP001633002">
    <property type="component" value="Unassembled WGS sequence"/>
</dbReference>
<feature type="region of interest" description="Disordered" evidence="1">
    <location>
        <begin position="241"/>
        <end position="267"/>
    </location>
</feature>
<protein>
    <recommendedName>
        <fullName evidence="2">F-box domain-containing protein</fullName>
    </recommendedName>
</protein>
<evidence type="ECO:0000313" key="4">
    <source>
        <dbReference type="Proteomes" id="UP001633002"/>
    </source>
</evidence>
<organism evidence="3 4">
    <name type="scientific">Riccia sorocarpa</name>
    <dbReference type="NCBI Taxonomy" id="122646"/>
    <lineage>
        <taxon>Eukaryota</taxon>
        <taxon>Viridiplantae</taxon>
        <taxon>Streptophyta</taxon>
        <taxon>Embryophyta</taxon>
        <taxon>Marchantiophyta</taxon>
        <taxon>Marchantiopsida</taxon>
        <taxon>Marchantiidae</taxon>
        <taxon>Marchantiales</taxon>
        <taxon>Ricciaceae</taxon>
        <taxon>Riccia</taxon>
    </lineage>
</organism>
<comment type="caution">
    <text evidence="3">The sequence shown here is derived from an EMBL/GenBank/DDBJ whole genome shotgun (WGS) entry which is preliminary data.</text>
</comment>
<accession>A0ABD3H2Y4</accession>
<dbReference type="PANTHER" id="PTHR31672:SF2">
    <property type="entry name" value="F-BOX DOMAIN-CONTAINING PROTEIN"/>
    <property type="match status" value="1"/>
</dbReference>
<evidence type="ECO:0000259" key="2">
    <source>
        <dbReference type="PROSITE" id="PS50181"/>
    </source>
</evidence>
<dbReference type="Gene3D" id="1.20.1280.50">
    <property type="match status" value="1"/>
</dbReference>
<dbReference type="InterPro" id="IPR001810">
    <property type="entry name" value="F-box_dom"/>
</dbReference>
<dbReference type="AlphaFoldDB" id="A0ABD3H2Y4"/>
<keyword evidence="4" id="KW-1185">Reference proteome</keyword>
<feature type="domain" description="F-box" evidence="2">
    <location>
        <begin position="267"/>
        <end position="312"/>
    </location>
</feature>
<dbReference type="CDD" id="cd22157">
    <property type="entry name" value="F-box_AtFBW1-like"/>
    <property type="match status" value="1"/>
</dbReference>
<dbReference type="InterPro" id="IPR050796">
    <property type="entry name" value="SCF_F-box_component"/>
</dbReference>
<feature type="compositionally biased region" description="Polar residues" evidence="1">
    <location>
        <begin position="244"/>
        <end position="255"/>
    </location>
</feature>
<dbReference type="PROSITE" id="PS50181">
    <property type="entry name" value="FBOX"/>
    <property type="match status" value="1"/>
</dbReference>
<dbReference type="SMART" id="SM00256">
    <property type="entry name" value="FBOX"/>
    <property type="match status" value="1"/>
</dbReference>
<dbReference type="EMBL" id="JBJQOH010000006">
    <property type="protein sequence ID" value="KAL3685862.1"/>
    <property type="molecule type" value="Genomic_DNA"/>
</dbReference>
<feature type="compositionally biased region" description="Polar residues" evidence="1">
    <location>
        <begin position="570"/>
        <end position="586"/>
    </location>
</feature>
<evidence type="ECO:0000256" key="1">
    <source>
        <dbReference type="SAM" id="MobiDB-lite"/>
    </source>
</evidence>
<dbReference type="PANTHER" id="PTHR31672">
    <property type="entry name" value="BNACNNG10540D PROTEIN"/>
    <property type="match status" value="1"/>
</dbReference>
<feature type="region of interest" description="Disordered" evidence="1">
    <location>
        <begin position="565"/>
        <end position="586"/>
    </location>
</feature>
<dbReference type="Pfam" id="PF24750">
    <property type="entry name" value="b-prop_At3g26010-like"/>
    <property type="match status" value="1"/>
</dbReference>
<dbReference type="Gene3D" id="2.120.10.80">
    <property type="entry name" value="Kelch-type beta propeller"/>
    <property type="match status" value="1"/>
</dbReference>
<sequence length="586" mass="66577">MMSGNYERMLQEDSMYEAYKLGRRIPSTDRRVTARSAKQIWKWLKFLVNRFCGFLKHFNSNLTITTQPTRPFPVMATVELLDPRGPKPKVVETTATFNSHVSPASVEIKETEAEAPTPEIRDEQRTNVSSPTKPRRRWTRRITVRVSRRRQMKRRMMDIDIEPRRAGFTRKRRRVSKGWVKQQFELSDGKGETPAAGGFDLGGQRSGLLVDASHTLNENPNAEIYSSRDSELFSAFEHSEDSSCHSTAPTECNNQTRHRQKSSSNREFKKRPLPIDLVEKVLAWLPIPSVIRFRSVCKRWQYILSNQGWRKRFHKAPAWDACTGIFSSGKGRKECIFFDDGAQKWWKMDLDFLPGAACRLLAASGGLLCLCFAGMCSCLYICNPVTKTWRELPEFHHKRRREGTMLVHLLVDKVALSYKVIVIGYPSSSSPGTVKTSSALTEVYDSKTNQWTALTNIPSSGCTLAPSMAFRNGILYCLTEQPTGLLAFNIARKVWRRLEIKNHSRVLCVLEHNGQILIVAKLTARVTRIGLWRLRETFPRVWIKLTLMPADHAVALLESGEHGNGAHLPQNWTPTATTSGSPMNPG</sequence>
<dbReference type="InterPro" id="IPR056592">
    <property type="entry name" value="Beta-prop_At3g26010-like"/>
</dbReference>
<dbReference type="Pfam" id="PF00646">
    <property type="entry name" value="F-box"/>
    <property type="match status" value="1"/>
</dbReference>
<feature type="region of interest" description="Disordered" evidence="1">
    <location>
        <begin position="108"/>
        <end position="137"/>
    </location>
</feature>
<name>A0ABD3H2Y4_9MARC</name>